<organism evidence="1 2">
    <name type="scientific">Rhizobium azibense</name>
    <dbReference type="NCBI Taxonomy" id="1136135"/>
    <lineage>
        <taxon>Bacteria</taxon>
        <taxon>Pseudomonadati</taxon>
        <taxon>Pseudomonadota</taxon>
        <taxon>Alphaproteobacteria</taxon>
        <taxon>Hyphomicrobiales</taxon>
        <taxon>Rhizobiaceae</taxon>
        <taxon>Rhizobium/Agrobacterium group</taxon>
        <taxon>Rhizobium</taxon>
    </lineage>
</organism>
<gene>
    <name evidence="1" type="ORF">EV130_110182</name>
</gene>
<name>A0A4R3QJ20_9HYPH</name>
<dbReference type="EMBL" id="SMBJ01000010">
    <property type="protein sequence ID" value="TCU21838.1"/>
    <property type="molecule type" value="Genomic_DNA"/>
</dbReference>
<keyword evidence="2" id="KW-1185">Reference proteome</keyword>
<proteinExistence type="predicted"/>
<dbReference type="AlphaFoldDB" id="A0A4R3QJ20"/>
<sequence>MAGPKRKENTMSRIYTLQDLQARSLSELHFLRGALQRQLAMTASHSVEAGYIFASLRVIDFAIRQRAPRGPGR</sequence>
<accession>A0A4R3QJ20</accession>
<evidence type="ECO:0000313" key="2">
    <source>
        <dbReference type="Proteomes" id="UP000295547"/>
    </source>
</evidence>
<reference evidence="1 2" key="1">
    <citation type="submission" date="2019-03" db="EMBL/GenBank/DDBJ databases">
        <title>Genomic Encyclopedia of Type Strains, Phase IV (KMG-V): Genome sequencing to study the core and pangenomes of soil and plant-associated prokaryotes.</title>
        <authorList>
            <person name="Whitman W."/>
        </authorList>
    </citation>
    <scope>NUCLEOTIDE SEQUENCE [LARGE SCALE GENOMIC DNA]</scope>
    <source>
        <strain evidence="1 2">Gr42</strain>
    </source>
</reference>
<comment type="caution">
    <text evidence="1">The sequence shown here is derived from an EMBL/GenBank/DDBJ whole genome shotgun (WGS) entry which is preliminary data.</text>
</comment>
<evidence type="ECO:0000313" key="1">
    <source>
        <dbReference type="EMBL" id="TCU21838.1"/>
    </source>
</evidence>
<protein>
    <submittedName>
        <fullName evidence="1">Uncharacterized protein</fullName>
    </submittedName>
</protein>
<dbReference type="Proteomes" id="UP000295547">
    <property type="component" value="Unassembled WGS sequence"/>
</dbReference>